<dbReference type="Gene3D" id="3.40.50.300">
    <property type="entry name" value="P-loop containing nucleotide triphosphate hydrolases"/>
    <property type="match status" value="1"/>
</dbReference>
<dbReference type="EMBL" id="ACIO01000083">
    <property type="protein sequence ID" value="EFD00487.1"/>
    <property type="molecule type" value="Genomic_DNA"/>
</dbReference>
<comment type="function">
    <text evidence="8">ATP-binding (A) component of a common energy-coupling factor (ECF) ABC-transporter complex.</text>
</comment>
<dbReference type="InterPro" id="IPR017871">
    <property type="entry name" value="ABC_transporter-like_CS"/>
</dbReference>
<accession>D3ACH8</accession>
<organism evidence="10 11">
    <name type="scientific">Hungatella hathewayi DSM 13479</name>
    <dbReference type="NCBI Taxonomy" id="566550"/>
    <lineage>
        <taxon>Bacteria</taxon>
        <taxon>Bacillati</taxon>
        <taxon>Bacillota</taxon>
        <taxon>Clostridia</taxon>
        <taxon>Lachnospirales</taxon>
        <taxon>Lachnospiraceae</taxon>
        <taxon>Hungatella</taxon>
    </lineage>
</organism>
<protein>
    <recommendedName>
        <fullName evidence="8">Energy-coupling factor transporter ATP-binding protein EcfA2</fullName>
        <ecNumber evidence="8">7.-.-.-</ecNumber>
    </recommendedName>
</protein>
<dbReference type="InterPro" id="IPR015856">
    <property type="entry name" value="ABC_transpr_CbiO/EcfA_su"/>
</dbReference>
<dbReference type="InterPro" id="IPR003593">
    <property type="entry name" value="AAA+_ATPase"/>
</dbReference>
<evidence type="ECO:0000256" key="6">
    <source>
        <dbReference type="ARBA" id="ARBA00022967"/>
    </source>
</evidence>
<dbReference type="InterPro" id="IPR027417">
    <property type="entry name" value="P-loop_NTPase"/>
</dbReference>
<feature type="domain" description="ABC transporter" evidence="9">
    <location>
        <begin position="7"/>
        <end position="248"/>
    </location>
</feature>
<dbReference type="PROSITE" id="PS00211">
    <property type="entry name" value="ABC_TRANSPORTER_1"/>
    <property type="match status" value="1"/>
</dbReference>
<dbReference type="CDD" id="cd03225">
    <property type="entry name" value="ABC_cobalt_CbiO_domain1"/>
    <property type="match status" value="1"/>
</dbReference>
<evidence type="ECO:0000256" key="2">
    <source>
        <dbReference type="ARBA" id="ARBA00022448"/>
    </source>
</evidence>
<evidence type="ECO:0000256" key="8">
    <source>
        <dbReference type="RuleBase" id="RU365104"/>
    </source>
</evidence>
<keyword evidence="6" id="KW-1278">Translocase</keyword>
<dbReference type="Proteomes" id="UP000004968">
    <property type="component" value="Unassembled WGS sequence"/>
</dbReference>
<evidence type="ECO:0000256" key="7">
    <source>
        <dbReference type="ARBA" id="ARBA00023136"/>
    </source>
</evidence>
<keyword evidence="5 8" id="KW-0067">ATP-binding</keyword>
<keyword evidence="3 8" id="KW-1003">Cell membrane</keyword>
<dbReference type="GO" id="GO:0042626">
    <property type="term" value="F:ATPase-coupled transmembrane transporter activity"/>
    <property type="evidence" value="ECO:0007669"/>
    <property type="project" value="TreeGrafter"/>
</dbReference>
<keyword evidence="4 8" id="KW-0547">Nucleotide-binding</keyword>
<comment type="subcellular location">
    <subcellularLocation>
        <location evidence="1 8">Cell membrane</location>
        <topology evidence="1 8">Peripheral membrane protein</topology>
    </subcellularLocation>
</comment>
<dbReference type="FunFam" id="3.40.50.300:FF:000224">
    <property type="entry name" value="Energy-coupling factor transporter ATP-binding protein EcfA"/>
    <property type="match status" value="1"/>
</dbReference>
<evidence type="ECO:0000256" key="5">
    <source>
        <dbReference type="ARBA" id="ARBA00022840"/>
    </source>
</evidence>
<sequence length="303" mass="33965">MEAVMAIKIEHLNYIYGQGTAFEQQALKDVNLEIQDGQFIGLIGHTGSGKSTLIQHLNGLIKATSGAIYYNGENIYSDGYDMRALRSHVGLVFQYPEHQLFEIDVFTDVCFGPKNQGLPKEEIESRAREALTMVGLDESFYKQSPFELSGGQKRRVAIAGVLAMEPEVLILDEPTAGLDPRGRDEILDQIERLHREKKMTIILVSHSMEDIAKYVDRILVMNHGEKVFDDTPREVFKHYRELEAIGLAAPQITYVVHTLRDHGVPIDNNITTVEEARDEILALLKKEGQAARGNGSRGQETIC</sequence>
<dbReference type="HOGENOM" id="CLU_000604_1_22_9"/>
<dbReference type="GO" id="GO:0016887">
    <property type="term" value="F:ATP hydrolysis activity"/>
    <property type="evidence" value="ECO:0007669"/>
    <property type="project" value="InterPro"/>
</dbReference>
<dbReference type="SMART" id="SM00382">
    <property type="entry name" value="AAA"/>
    <property type="match status" value="1"/>
</dbReference>
<name>D3ACH8_9FIRM</name>
<dbReference type="AlphaFoldDB" id="D3ACH8"/>
<evidence type="ECO:0000313" key="11">
    <source>
        <dbReference type="Proteomes" id="UP000004968"/>
    </source>
</evidence>
<dbReference type="SUPFAM" id="SSF52540">
    <property type="entry name" value="P-loop containing nucleoside triphosphate hydrolases"/>
    <property type="match status" value="1"/>
</dbReference>
<dbReference type="PANTHER" id="PTHR43553:SF27">
    <property type="entry name" value="ENERGY-COUPLING FACTOR TRANSPORTER ATP-BINDING PROTEIN ECFA2"/>
    <property type="match status" value="1"/>
</dbReference>
<comment type="similarity">
    <text evidence="8">Belongs to the ABC transporter superfamily. Energy-coupling factor EcfA family.</text>
</comment>
<proteinExistence type="inferred from homology"/>
<comment type="caution">
    <text evidence="10">The sequence shown here is derived from an EMBL/GenBank/DDBJ whole genome shotgun (WGS) entry which is preliminary data.</text>
</comment>
<keyword evidence="7 8" id="KW-0472">Membrane</keyword>
<dbReference type="GO" id="GO:0043190">
    <property type="term" value="C:ATP-binding cassette (ABC) transporter complex"/>
    <property type="evidence" value="ECO:0007669"/>
    <property type="project" value="TreeGrafter"/>
</dbReference>
<dbReference type="InterPro" id="IPR030946">
    <property type="entry name" value="EcfA2"/>
</dbReference>
<dbReference type="NCBIfam" id="NF010158">
    <property type="entry name" value="PRK13637.1"/>
    <property type="match status" value="1"/>
</dbReference>
<dbReference type="NCBIfam" id="TIGR04521">
    <property type="entry name" value="ECF_ATPase_2"/>
    <property type="match status" value="1"/>
</dbReference>
<dbReference type="PROSITE" id="PS50893">
    <property type="entry name" value="ABC_TRANSPORTER_2"/>
    <property type="match status" value="1"/>
</dbReference>
<evidence type="ECO:0000256" key="1">
    <source>
        <dbReference type="ARBA" id="ARBA00004202"/>
    </source>
</evidence>
<dbReference type="InterPro" id="IPR003439">
    <property type="entry name" value="ABC_transporter-like_ATP-bd"/>
</dbReference>
<reference evidence="10 11" key="1">
    <citation type="submission" date="2010-01" db="EMBL/GenBank/DDBJ databases">
        <authorList>
            <person name="Weinstock G."/>
            <person name="Sodergren E."/>
            <person name="Clifton S."/>
            <person name="Fulton L."/>
            <person name="Fulton B."/>
            <person name="Courtney L."/>
            <person name="Fronick C."/>
            <person name="Harrison M."/>
            <person name="Strong C."/>
            <person name="Farmer C."/>
            <person name="Delahaunty K."/>
            <person name="Markovic C."/>
            <person name="Hall O."/>
            <person name="Minx P."/>
            <person name="Tomlinson C."/>
            <person name="Mitreva M."/>
            <person name="Nelson J."/>
            <person name="Hou S."/>
            <person name="Wollam A."/>
            <person name="Pepin K.H."/>
            <person name="Johnson M."/>
            <person name="Bhonagiri V."/>
            <person name="Nash W.E."/>
            <person name="Warren W."/>
            <person name="Chinwalla A."/>
            <person name="Mardis E.R."/>
            <person name="Wilson R.K."/>
        </authorList>
    </citation>
    <scope>NUCLEOTIDE SEQUENCE [LARGE SCALE GENOMIC DNA]</scope>
    <source>
        <strain evidence="10 11">DSM 13479</strain>
    </source>
</reference>
<dbReference type="InterPro" id="IPR050095">
    <property type="entry name" value="ECF_ABC_transporter_ATP-bd"/>
</dbReference>
<dbReference type="Pfam" id="PF00005">
    <property type="entry name" value="ABC_tran"/>
    <property type="match status" value="1"/>
</dbReference>
<dbReference type="GO" id="GO:0005524">
    <property type="term" value="F:ATP binding"/>
    <property type="evidence" value="ECO:0007669"/>
    <property type="project" value="UniProtKB-UniRule"/>
</dbReference>
<evidence type="ECO:0000256" key="3">
    <source>
        <dbReference type="ARBA" id="ARBA00022475"/>
    </source>
</evidence>
<gene>
    <name evidence="10" type="ORF">CLOSTHATH_01306</name>
</gene>
<dbReference type="PANTHER" id="PTHR43553">
    <property type="entry name" value="HEAVY METAL TRANSPORTER"/>
    <property type="match status" value="1"/>
</dbReference>
<evidence type="ECO:0000256" key="4">
    <source>
        <dbReference type="ARBA" id="ARBA00022741"/>
    </source>
</evidence>
<evidence type="ECO:0000313" key="10">
    <source>
        <dbReference type="EMBL" id="EFD00487.1"/>
    </source>
</evidence>
<keyword evidence="2 8" id="KW-0813">Transport</keyword>
<comment type="subunit">
    <text evidence="8">Forms a stable energy-coupling factor (ECF) transporter complex composed of 2 membrane-embedded substrate-binding proteins (S component), 2 ATP-binding proteins (A component) and 2 transmembrane proteins (T component).</text>
</comment>
<evidence type="ECO:0000259" key="9">
    <source>
        <dbReference type="PROSITE" id="PS50893"/>
    </source>
</evidence>
<dbReference type="EC" id="7.-.-.-" evidence="8"/>